<evidence type="ECO:0000313" key="3">
    <source>
        <dbReference type="Proteomes" id="UP000770661"/>
    </source>
</evidence>
<proteinExistence type="predicted"/>
<reference evidence="2" key="1">
    <citation type="submission" date="2020-07" db="EMBL/GenBank/DDBJ databases">
        <title>The High-quality genome of the commercially important snow crab, Chionoecetes opilio.</title>
        <authorList>
            <person name="Jeong J.-H."/>
            <person name="Ryu S."/>
        </authorList>
    </citation>
    <scope>NUCLEOTIDE SEQUENCE</scope>
    <source>
        <strain evidence="2">MADBK_172401_WGS</strain>
        <tissue evidence="2">Digestive gland</tissue>
    </source>
</reference>
<dbReference type="Proteomes" id="UP000770661">
    <property type="component" value="Unassembled WGS sequence"/>
</dbReference>
<feature type="signal peptide" evidence="1">
    <location>
        <begin position="1"/>
        <end position="20"/>
    </location>
</feature>
<protein>
    <submittedName>
        <fullName evidence="2">Uncharacterized protein</fullName>
    </submittedName>
</protein>
<dbReference type="PROSITE" id="PS51257">
    <property type="entry name" value="PROKAR_LIPOPROTEIN"/>
    <property type="match status" value="1"/>
</dbReference>
<accession>A0A8J4Y913</accession>
<dbReference type="Pfam" id="PF14707">
    <property type="entry name" value="Sulfatase_C"/>
    <property type="match status" value="1"/>
</dbReference>
<keyword evidence="3" id="KW-1185">Reference proteome</keyword>
<name>A0A8J4Y913_CHIOP</name>
<feature type="chain" id="PRO_5035194758" evidence="1">
    <location>
        <begin position="21"/>
        <end position="136"/>
    </location>
</feature>
<dbReference type="InterPro" id="IPR017850">
    <property type="entry name" value="Alkaline_phosphatase_core_sf"/>
</dbReference>
<dbReference type="OrthoDB" id="103349at2759"/>
<dbReference type="Gene3D" id="3.30.1120.10">
    <property type="match status" value="1"/>
</dbReference>
<dbReference type="AlphaFoldDB" id="A0A8J4Y913"/>
<evidence type="ECO:0000256" key="1">
    <source>
        <dbReference type="SAM" id="SignalP"/>
    </source>
</evidence>
<gene>
    <name evidence="2" type="ORF">GWK47_000594</name>
</gene>
<dbReference type="Gene3D" id="3.40.720.10">
    <property type="entry name" value="Alkaline Phosphatase, subunit A"/>
    <property type="match status" value="1"/>
</dbReference>
<keyword evidence="1" id="KW-0732">Signal</keyword>
<comment type="caution">
    <text evidence="2">The sequence shown here is derived from an EMBL/GenBank/DDBJ whole genome shotgun (WGS) entry which is preliminary data.</text>
</comment>
<evidence type="ECO:0000313" key="2">
    <source>
        <dbReference type="EMBL" id="KAG0722368.1"/>
    </source>
</evidence>
<dbReference type="EMBL" id="JACEEZ010009669">
    <property type="protein sequence ID" value="KAG0722368.1"/>
    <property type="molecule type" value="Genomic_DNA"/>
</dbReference>
<sequence>MWRYCLPLLILVLGHSGGIACPFSLLSWATDTAVYKLHLAGYKWNPGTTHCGKDGPRCSCYDVEDYSEEPILYDLIQDPYEDNPIPADSKKYAAIVALLLQFQAEWRERVPYPPSLFHNVPNMVLSPWLQPLRSIS</sequence>
<organism evidence="2 3">
    <name type="scientific">Chionoecetes opilio</name>
    <name type="common">Atlantic snow crab</name>
    <name type="synonym">Cancer opilio</name>
    <dbReference type="NCBI Taxonomy" id="41210"/>
    <lineage>
        <taxon>Eukaryota</taxon>
        <taxon>Metazoa</taxon>
        <taxon>Ecdysozoa</taxon>
        <taxon>Arthropoda</taxon>
        <taxon>Crustacea</taxon>
        <taxon>Multicrustacea</taxon>
        <taxon>Malacostraca</taxon>
        <taxon>Eumalacostraca</taxon>
        <taxon>Eucarida</taxon>
        <taxon>Decapoda</taxon>
        <taxon>Pleocyemata</taxon>
        <taxon>Brachyura</taxon>
        <taxon>Eubrachyura</taxon>
        <taxon>Majoidea</taxon>
        <taxon>Majidae</taxon>
        <taxon>Chionoecetes</taxon>
    </lineage>
</organism>
<dbReference type="SUPFAM" id="SSF53649">
    <property type="entry name" value="Alkaline phosphatase-like"/>
    <property type="match status" value="1"/>
</dbReference>